<accession>A0A8J6JMZ4</accession>
<dbReference type="GO" id="GO:0015297">
    <property type="term" value="F:antiporter activity"/>
    <property type="evidence" value="ECO:0007669"/>
    <property type="project" value="UniProtKB-KW"/>
</dbReference>
<dbReference type="GO" id="GO:0042910">
    <property type="term" value="F:xenobiotic transmembrane transporter activity"/>
    <property type="evidence" value="ECO:0007669"/>
    <property type="project" value="InterPro"/>
</dbReference>
<dbReference type="InterPro" id="IPR050222">
    <property type="entry name" value="MATE_MdtK"/>
</dbReference>
<feature type="transmembrane region" description="Helical" evidence="13">
    <location>
        <begin position="182"/>
        <end position="206"/>
    </location>
</feature>
<keyword evidence="11 13" id="KW-0472">Membrane</keyword>
<keyword evidence="9 13" id="KW-1133">Transmembrane helix</keyword>
<feature type="transmembrane region" description="Helical" evidence="13">
    <location>
        <begin position="342"/>
        <end position="366"/>
    </location>
</feature>
<evidence type="ECO:0000256" key="9">
    <source>
        <dbReference type="ARBA" id="ARBA00022989"/>
    </source>
</evidence>
<comment type="similarity">
    <text evidence="3">Belongs to the multi antimicrobial extrusion (MATE) (TC 2.A.66.1) family.</text>
</comment>
<reference evidence="14" key="1">
    <citation type="submission" date="2020-08" db="EMBL/GenBank/DDBJ databases">
        <title>Genome public.</title>
        <authorList>
            <person name="Liu C."/>
            <person name="Sun Q."/>
        </authorList>
    </citation>
    <scope>NUCLEOTIDE SEQUENCE</scope>
    <source>
        <strain evidence="14">NSJ-52</strain>
    </source>
</reference>
<dbReference type="PIRSF" id="PIRSF006603">
    <property type="entry name" value="DinF"/>
    <property type="match status" value="1"/>
</dbReference>
<dbReference type="PANTHER" id="PTHR43298">
    <property type="entry name" value="MULTIDRUG RESISTANCE PROTEIN NORM-RELATED"/>
    <property type="match status" value="1"/>
</dbReference>
<dbReference type="PANTHER" id="PTHR43298:SF2">
    <property type="entry name" value="FMN_FAD EXPORTER YEEO-RELATED"/>
    <property type="match status" value="1"/>
</dbReference>
<evidence type="ECO:0000313" key="15">
    <source>
        <dbReference type="Proteomes" id="UP000607645"/>
    </source>
</evidence>
<feature type="transmembrane region" description="Helical" evidence="13">
    <location>
        <begin position="212"/>
        <end position="237"/>
    </location>
</feature>
<evidence type="ECO:0000256" key="5">
    <source>
        <dbReference type="ARBA" id="ARBA00022448"/>
    </source>
</evidence>
<dbReference type="GO" id="GO:0006811">
    <property type="term" value="P:monoatomic ion transport"/>
    <property type="evidence" value="ECO:0007669"/>
    <property type="project" value="UniProtKB-KW"/>
</dbReference>
<dbReference type="Proteomes" id="UP000607645">
    <property type="component" value="Unassembled WGS sequence"/>
</dbReference>
<gene>
    <name evidence="14" type="ORF">H8S62_14720</name>
</gene>
<dbReference type="InterPro" id="IPR002528">
    <property type="entry name" value="MATE_fam"/>
</dbReference>
<sequence>MRPQEDLLFFWTNGRKRNLAENNNKMGAMPIRQLIVHMSWPMMLSMLIQALYNMVDSYFVARIDADAFVALGLAYPAQTMMIAICVGTGVGVNAMLSRRLGENRAGEANAVAVNGYFVYLLTWVAFLIFGLVFGRSFVGFFNSDPNVVRYGGQYLTIVTTLSIGVCMQFAGERVLQGIGDPIGPMVIQGIGAVINLVLDPVLIFGLGPFPAMGVAGAAIATVFGQIVGMVVGFVLVGRNRSLPISLRGFRPSAGTIRDIYRIGGPAIVMQSLNTVMTMGMNKILSLPRIVERFGNAPVFVLTSYFKLQSFVFMPVFGLNNGMTPVLSYNYGARQKKRITGGIHFALALALAIMGVGMLLFLLFPGALMGIFGAEQEPMAMAMGIPALRILAASFLFAGVSIILGAAFQALGAPMFSLIISLLRQLVIVLPVCLLLAFTAPELVWWCVPLAEGVSCLVALAFYRKIYREKISVLECGGTEN</sequence>
<evidence type="ECO:0000256" key="12">
    <source>
        <dbReference type="ARBA" id="ARBA00031636"/>
    </source>
</evidence>
<comment type="function">
    <text evidence="1">Multidrug efflux pump.</text>
</comment>
<organism evidence="14 15">
    <name type="scientific">Lawsonibacter faecis</name>
    <dbReference type="NCBI Taxonomy" id="2763052"/>
    <lineage>
        <taxon>Bacteria</taxon>
        <taxon>Bacillati</taxon>
        <taxon>Bacillota</taxon>
        <taxon>Clostridia</taxon>
        <taxon>Eubacteriales</taxon>
        <taxon>Oscillospiraceae</taxon>
        <taxon>Lawsonibacter</taxon>
    </lineage>
</organism>
<feature type="transmembrane region" description="Helical" evidence="13">
    <location>
        <begin position="442"/>
        <end position="462"/>
    </location>
</feature>
<keyword evidence="7" id="KW-1003">Cell membrane</keyword>
<protein>
    <recommendedName>
        <fullName evidence="4">Probable multidrug resistance protein NorM</fullName>
    </recommendedName>
    <alternativeName>
        <fullName evidence="12">Multidrug-efflux transporter</fullName>
    </alternativeName>
</protein>
<dbReference type="NCBIfam" id="TIGR00797">
    <property type="entry name" value="matE"/>
    <property type="match status" value="1"/>
</dbReference>
<dbReference type="GO" id="GO:0005886">
    <property type="term" value="C:plasma membrane"/>
    <property type="evidence" value="ECO:0007669"/>
    <property type="project" value="UniProtKB-SubCell"/>
</dbReference>
<keyword evidence="6" id="KW-0050">Antiport</keyword>
<feature type="transmembrane region" description="Helical" evidence="13">
    <location>
        <begin position="75"/>
        <end position="96"/>
    </location>
</feature>
<feature type="transmembrane region" description="Helical" evidence="13">
    <location>
        <begin position="116"/>
        <end position="138"/>
    </location>
</feature>
<evidence type="ECO:0000256" key="13">
    <source>
        <dbReference type="SAM" id="Phobius"/>
    </source>
</evidence>
<evidence type="ECO:0000256" key="8">
    <source>
        <dbReference type="ARBA" id="ARBA00022692"/>
    </source>
</evidence>
<evidence type="ECO:0000256" key="2">
    <source>
        <dbReference type="ARBA" id="ARBA00004651"/>
    </source>
</evidence>
<keyword evidence="10" id="KW-0406">Ion transport</keyword>
<evidence type="ECO:0000256" key="6">
    <source>
        <dbReference type="ARBA" id="ARBA00022449"/>
    </source>
</evidence>
<evidence type="ECO:0000256" key="11">
    <source>
        <dbReference type="ARBA" id="ARBA00023136"/>
    </source>
</evidence>
<keyword evidence="8 13" id="KW-0812">Transmembrane</keyword>
<evidence type="ECO:0000256" key="1">
    <source>
        <dbReference type="ARBA" id="ARBA00003408"/>
    </source>
</evidence>
<evidence type="ECO:0000256" key="7">
    <source>
        <dbReference type="ARBA" id="ARBA00022475"/>
    </source>
</evidence>
<feature type="transmembrane region" description="Helical" evidence="13">
    <location>
        <begin position="386"/>
        <end position="407"/>
    </location>
</feature>
<keyword evidence="5" id="KW-0813">Transport</keyword>
<feature type="transmembrane region" description="Helical" evidence="13">
    <location>
        <begin position="414"/>
        <end position="436"/>
    </location>
</feature>
<dbReference type="InterPro" id="IPR048279">
    <property type="entry name" value="MdtK-like"/>
</dbReference>
<evidence type="ECO:0000256" key="4">
    <source>
        <dbReference type="ARBA" id="ARBA00020268"/>
    </source>
</evidence>
<evidence type="ECO:0000256" key="10">
    <source>
        <dbReference type="ARBA" id="ARBA00023065"/>
    </source>
</evidence>
<dbReference type="AlphaFoldDB" id="A0A8J6JMZ4"/>
<feature type="transmembrane region" description="Helical" evidence="13">
    <location>
        <begin position="34"/>
        <end position="55"/>
    </location>
</feature>
<keyword evidence="15" id="KW-1185">Reference proteome</keyword>
<evidence type="ECO:0000256" key="3">
    <source>
        <dbReference type="ARBA" id="ARBA00010199"/>
    </source>
</evidence>
<proteinExistence type="inferred from homology"/>
<comment type="subcellular location">
    <subcellularLocation>
        <location evidence="2">Cell membrane</location>
        <topology evidence="2">Multi-pass membrane protein</topology>
    </subcellularLocation>
</comment>
<comment type="caution">
    <text evidence="14">The sequence shown here is derived from an EMBL/GenBank/DDBJ whole genome shotgun (WGS) entry which is preliminary data.</text>
</comment>
<evidence type="ECO:0000313" key="14">
    <source>
        <dbReference type="EMBL" id="MBC5738264.1"/>
    </source>
</evidence>
<dbReference type="EMBL" id="JACOPQ010000013">
    <property type="protein sequence ID" value="MBC5738264.1"/>
    <property type="molecule type" value="Genomic_DNA"/>
</dbReference>
<name>A0A8J6JMZ4_9FIRM</name>
<dbReference type="Pfam" id="PF01554">
    <property type="entry name" value="MatE"/>
    <property type="match status" value="2"/>
</dbReference>